<dbReference type="Proteomes" id="UP000076842">
    <property type="component" value="Unassembled WGS sequence"/>
</dbReference>
<keyword evidence="3" id="KW-1185">Reference proteome</keyword>
<evidence type="ECO:0000313" key="3">
    <source>
        <dbReference type="Proteomes" id="UP000076842"/>
    </source>
</evidence>
<gene>
    <name evidence="2" type="ORF">CALCODRAFT_34145</name>
</gene>
<evidence type="ECO:0000313" key="2">
    <source>
        <dbReference type="EMBL" id="KZT53902.1"/>
    </source>
</evidence>
<protein>
    <submittedName>
        <fullName evidence="2">Uncharacterized protein</fullName>
    </submittedName>
</protein>
<accession>A0A165E186</accession>
<dbReference type="InParanoid" id="A0A165E186"/>
<dbReference type="EMBL" id="KV424026">
    <property type="protein sequence ID" value="KZT53902.1"/>
    <property type="molecule type" value="Genomic_DNA"/>
</dbReference>
<reference evidence="2 3" key="1">
    <citation type="journal article" date="2016" name="Mol. Biol. Evol.">
        <title>Comparative Genomics of Early-Diverging Mushroom-Forming Fungi Provides Insights into the Origins of Lignocellulose Decay Capabilities.</title>
        <authorList>
            <person name="Nagy L.G."/>
            <person name="Riley R."/>
            <person name="Tritt A."/>
            <person name="Adam C."/>
            <person name="Daum C."/>
            <person name="Floudas D."/>
            <person name="Sun H."/>
            <person name="Yadav J.S."/>
            <person name="Pangilinan J."/>
            <person name="Larsson K.H."/>
            <person name="Matsuura K."/>
            <person name="Barry K."/>
            <person name="Labutti K."/>
            <person name="Kuo R."/>
            <person name="Ohm R.A."/>
            <person name="Bhattacharya S.S."/>
            <person name="Shirouzu T."/>
            <person name="Yoshinaga Y."/>
            <person name="Martin F.M."/>
            <person name="Grigoriev I.V."/>
            <person name="Hibbett D.S."/>
        </authorList>
    </citation>
    <scope>NUCLEOTIDE SEQUENCE [LARGE SCALE GENOMIC DNA]</scope>
    <source>
        <strain evidence="2 3">HHB12733</strain>
    </source>
</reference>
<feature type="compositionally biased region" description="Polar residues" evidence="1">
    <location>
        <begin position="80"/>
        <end position="89"/>
    </location>
</feature>
<evidence type="ECO:0000256" key="1">
    <source>
        <dbReference type="SAM" id="MobiDB-lite"/>
    </source>
</evidence>
<feature type="region of interest" description="Disordered" evidence="1">
    <location>
        <begin position="57"/>
        <end position="89"/>
    </location>
</feature>
<name>A0A165E186_9BASI</name>
<sequence>MRIIVPVHLVCSSADRPRIMSETHWQTCRIQRTRNHQAVHPDTSCLGIRSLLLSFPSHQPRHHRSGPRSTGLLTAHRLTGQDSSSHIPE</sequence>
<proteinExistence type="predicted"/>
<organism evidence="2 3">
    <name type="scientific">Calocera cornea HHB12733</name>
    <dbReference type="NCBI Taxonomy" id="1353952"/>
    <lineage>
        <taxon>Eukaryota</taxon>
        <taxon>Fungi</taxon>
        <taxon>Dikarya</taxon>
        <taxon>Basidiomycota</taxon>
        <taxon>Agaricomycotina</taxon>
        <taxon>Dacrymycetes</taxon>
        <taxon>Dacrymycetales</taxon>
        <taxon>Dacrymycetaceae</taxon>
        <taxon>Calocera</taxon>
    </lineage>
</organism>
<dbReference type="AlphaFoldDB" id="A0A165E186"/>